<gene>
    <name evidence="2" type="ORF">Purlil1_4843</name>
</gene>
<sequence length="239" mass="26226">MSACPAFAPPRSPPVFPPAEIAHGRFTLPSNSLSLFNRSLKRKKESFSERPNCARSLFLRPVARFFVIDGPFSVSSPFSGSTHARAAHTHPPVINIPACVARENRLSCLLAAVTPRGPSLLDPNPVRRCGRRLVVPDRIRIAAHRIASPLLRKTASQPCIVPDPRRLTQVHHHRRRSFVTTTTRTHTRTTKTPHPLITALWNASASAAQKKAPSAVAFPAFLRRGQTIGNKQESDLGGD</sequence>
<dbReference type="EMBL" id="JAWRVI010000014">
    <property type="protein sequence ID" value="KAK4090707.1"/>
    <property type="molecule type" value="Genomic_DNA"/>
</dbReference>
<keyword evidence="3" id="KW-1185">Reference proteome</keyword>
<evidence type="ECO:0000313" key="2">
    <source>
        <dbReference type="EMBL" id="KAK4090707.1"/>
    </source>
</evidence>
<feature type="compositionally biased region" description="Basic residues" evidence="1">
    <location>
        <begin position="168"/>
        <end position="177"/>
    </location>
</feature>
<dbReference type="Proteomes" id="UP001287286">
    <property type="component" value="Unassembled WGS sequence"/>
</dbReference>
<feature type="region of interest" description="Disordered" evidence="1">
    <location>
        <begin position="168"/>
        <end position="191"/>
    </location>
</feature>
<comment type="caution">
    <text evidence="2">The sequence shown here is derived from an EMBL/GenBank/DDBJ whole genome shotgun (WGS) entry which is preliminary data.</text>
</comment>
<name>A0ABR0C313_PURLI</name>
<proteinExistence type="predicted"/>
<protein>
    <submittedName>
        <fullName evidence="2">Uncharacterized protein</fullName>
    </submittedName>
</protein>
<reference evidence="2 3" key="1">
    <citation type="journal article" date="2024" name="Microbiol. Resour. Announc.">
        <title>Genome annotations for the ascomycete fungi Trichoderma harzianum, Trichoderma aggressivum, and Purpureocillium lilacinum.</title>
        <authorList>
            <person name="Beijen E.P.W."/>
            <person name="Ohm R.A."/>
        </authorList>
    </citation>
    <scope>NUCLEOTIDE SEQUENCE [LARGE SCALE GENOMIC DNA]</scope>
    <source>
        <strain evidence="2 3">CBS 150709</strain>
    </source>
</reference>
<evidence type="ECO:0000313" key="3">
    <source>
        <dbReference type="Proteomes" id="UP001287286"/>
    </source>
</evidence>
<accession>A0ABR0C313</accession>
<evidence type="ECO:0000256" key="1">
    <source>
        <dbReference type="SAM" id="MobiDB-lite"/>
    </source>
</evidence>
<organism evidence="2 3">
    <name type="scientific">Purpureocillium lilacinum</name>
    <name type="common">Paecilomyces lilacinus</name>
    <dbReference type="NCBI Taxonomy" id="33203"/>
    <lineage>
        <taxon>Eukaryota</taxon>
        <taxon>Fungi</taxon>
        <taxon>Dikarya</taxon>
        <taxon>Ascomycota</taxon>
        <taxon>Pezizomycotina</taxon>
        <taxon>Sordariomycetes</taxon>
        <taxon>Hypocreomycetidae</taxon>
        <taxon>Hypocreales</taxon>
        <taxon>Ophiocordycipitaceae</taxon>
        <taxon>Purpureocillium</taxon>
    </lineage>
</organism>